<gene>
    <name evidence="6" type="ordered locus">Plut_1657</name>
</gene>
<dbReference type="Proteomes" id="UP000002709">
    <property type="component" value="Chromosome"/>
</dbReference>
<dbReference type="EMBL" id="CP000096">
    <property type="protein sequence ID" value="ABB24511.1"/>
    <property type="molecule type" value="Genomic_DNA"/>
</dbReference>
<name>Q3B2C0_CHLL3</name>
<comment type="subcellular location">
    <subcellularLocation>
        <location evidence="1">Endomembrane system</location>
        <topology evidence="1">Multi-pass membrane protein</topology>
    </subcellularLocation>
</comment>
<keyword evidence="2 5" id="KW-0812">Transmembrane</keyword>
<dbReference type="GO" id="GO:0012505">
    <property type="term" value="C:endomembrane system"/>
    <property type="evidence" value="ECO:0007669"/>
    <property type="project" value="UniProtKB-SubCell"/>
</dbReference>
<dbReference type="eggNOG" id="COG2020">
    <property type="taxonomic scope" value="Bacteria"/>
</dbReference>
<organism evidence="6 7">
    <name type="scientific">Chlorobium luteolum (strain DSM 273 / BCRC 81028 / 2530)</name>
    <name type="common">Pelodictyon luteolum</name>
    <dbReference type="NCBI Taxonomy" id="319225"/>
    <lineage>
        <taxon>Bacteria</taxon>
        <taxon>Pseudomonadati</taxon>
        <taxon>Chlorobiota</taxon>
        <taxon>Chlorobiia</taxon>
        <taxon>Chlorobiales</taxon>
        <taxon>Chlorobiaceae</taxon>
        <taxon>Chlorobium/Pelodictyon group</taxon>
        <taxon>Pelodictyon</taxon>
    </lineage>
</organism>
<evidence type="ECO:0000256" key="2">
    <source>
        <dbReference type="ARBA" id="ARBA00022692"/>
    </source>
</evidence>
<dbReference type="PANTHER" id="PTHR43847:SF1">
    <property type="entry name" value="BLL3993 PROTEIN"/>
    <property type="match status" value="1"/>
</dbReference>
<dbReference type="InterPro" id="IPR052527">
    <property type="entry name" value="Metal_cation-efflux_comp"/>
</dbReference>
<evidence type="ECO:0000256" key="1">
    <source>
        <dbReference type="ARBA" id="ARBA00004127"/>
    </source>
</evidence>
<dbReference type="OrthoDB" id="9809773at2"/>
<dbReference type="STRING" id="319225.Plut_1657"/>
<keyword evidence="4 5" id="KW-0472">Membrane</keyword>
<dbReference type="Gene3D" id="1.20.120.1630">
    <property type="match status" value="1"/>
</dbReference>
<keyword evidence="7" id="KW-1185">Reference proteome</keyword>
<evidence type="ECO:0000313" key="7">
    <source>
        <dbReference type="Proteomes" id="UP000002709"/>
    </source>
</evidence>
<keyword evidence="3 5" id="KW-1133">Transmembrane helix</keyword>
<evidence type="ECO:0000256" key="3">
    <source>
        <dbReference type="ARBA" id="ARBA00022989"/>
    </source>
</evidence>
<dbReference type="PANTHER" id="PTHR43847">
    <property type="entry name" value="BLL3993 PROTEIN"/>
    <property type="match status" value="1"/>
</dbReference>
<dbReference type="RefSeq" id="WP_011358383.1">
    <property type="nucleotide sequence ID" value="NC_007512.1"/>
</dbReference>
<evidence type="ECO:0008006" key="8">
    <source>
        <dbReference type="Google" id="ProtNLM"/>
    </source>
</evidence>
<dbReference type="HOGENOM" id="CLU_065200_5_0_10"/>
<dbReference type="Pfam" id="PF04191">
    <property type="entry name" value="PEMT"/>
    <property type="match status" value="1"/>
</dbReference>
<evidence type="ECO:0000256" key="5">
    <source>
        <dbReference type="SAM" id="Phobius"/>
    </source>
</evidence>
<dbReference type="AlphaFoldDB" id="Q3B2C0"/>
<dbReference type="InterPro" id="IPR007318">
    <property type="entry name" value="Phopholipid_MeTrfase"/>
</dbReference>
<evidence type="ECO:0000313" key="6">
    <source>
        <dbReference type="EMBL" id="ABB24511.1"/>
    </source>
</evidence>
<feature type="transmembrane region" description="Helical" evidence="5">
    <location>
        <begin position="20"/>
        <end position="39"/>
    </location>
</feature>
<evidence type="ECO:0000256" key="4">
    <source>
        <dbReference type="ARBA" id="ARBA00023136"/>
    </source>
</evidence>
<reference evidence="7" key="1">
    <citation type="submission" date="2005-08" db="EMBL/GenBank/DDBJ databases">
        <title>Complete sequence of Pelodictyon luteolum DSM 273.</title>
        <authorList>
            <consortium name="US DOE Joint Genome Institute"/>
            <person name="Copeland A."/>
            <person name="Lucas S."/>
            <person name="Lapidus A."/>
            <person name="Barry K."/>
            <person name="Detter J.C."/>
            <person name="Glavina T."/>
            <person name="Hammon N."/>
            <person name="Israni S."/>
            <person name="Pitluck S."/>
            <person name="Bryant D."/>
            <person name="Schmutz J."/>
            <person name="Larimer F."/>
            <person name="Land M."/>
            <person name="Kyrpides N."/>
            <person name="Ivanova N."/>
            <person name="Richardson P."/>
        </authorList>
    </citation>
    <scope>NUCLEOTIDE SEQUENCE [LARGE SCALE GENOMIC DNA]</scope>
    <source>
        <strain evidence="7">DSM 273 / BCRC 81028 / 2530</strain>
    </source>
</reference>
<feature type="transmembrane region" description="Helical" evidence="5">
    <location>
        <begin position="106"/>
        <end position="132"/>
    </location>
</feature>
<dbReference type="KEGG" id="plt:Plut_1657"/>
<protein>
    <recommendedName>
        <fullName evidence="8">Isoprenylcysteine carboxylmethyltransferase family protein</fullName>
    </recommendedName>
</protein>
<proteinExistence type="predicted"/>
<sequence>MSNEIRTKNTLPKGKRGEHLVAIQFLLIFTFILLPDWPLAAMAGTPPLFRWAALILFWSTAATFGGLGSHTLKEVLTPLPYPVEHSRLITTGIYGLVRHPLYSSQLFLAAGWTIFTMSASHLLFTGLGFLFFSYKASREERWLTARHPDYTAYAKRVKKFIPFIY</sequence>
<accession>Q3B2C0</accession>